<evidence type="ECO:0008006" key="6">
    <source>
        <dbReference type="Google" id="ProtNLM"/>
    </source>
</evidence>
<reference evidence="4" key="2">
    <citation type="submission" date="2021-01" db="UniProtKB">
        <authorList>
            <consortium name="EnsemblPlants"/>
        </authorList>
    </citation>
    <scope>IDENTIFICATION</scope>
</reference>
<feature type="compositionally biased region" description="Pro residues" evidence="1">
    <location>
        <begin position="572"/>
        <end position="602"/>
    </location>
</feature>
<evidence type="ECO:0000256" key="1">
    <source>
        <dbReference type="SAM" id="MobiDB-lite"/>
    </source>
</evidence>
<evidence type="ECO:0000259" key="2">
    <source>
        <dbReference type="Pfam" id="PF00609"/>
    </source>
</evidence>
<dbReference type="InterPro" id="IPR019557">
    <property type="entry name" value="AminoTfrase-like_pln_mobile"/>
</dbReference>
<dbReference type="Proteomes" id="UP000594261">
    <property type="component" value="Chromosome 4"/>
</dbReference>
<dbReference type="InterPro" id="IPR000756">
    <property type="entry name" value="Diacylglycerol_kin_accessory"/>
</dbReference>
<feature type="compositionally biased region" description="Low complexity" evidence="1">
    <location>
        <begin position="533"/>
        <end position="571"/>
    </location>
</feature>
<feature type="domain" description="Aminotransferase-like plant mobile" evidence="3">
    <location>
        <begin position="81"/>
        <end position="436"/>
    </location>
</feature>
<dbReference type="Gramene" id="QL04p089247:mrna">
    <property type="protein sequence ID" value="QL04p089247:mrna"/>
    <property type="gene ID" value="QL04p089247"/>
</dbReference>
<feature type="domain" description="Aminotransferase-like plant mobile" evidence="3">
    <location>
        <begin position="719"/>
        <end position="861"/>
    </location>
</feature>
<dbReference type="GO" id="GO:0007200">
    <property type="term" value="P:phospholipase C-activating G protein-coupled receptor signaling pathway"/>
    <property type="evidence" value="ECO:0007669"/>
    <property type="project" value="InterPro"/>
</dbReference>
<feature type="domain" description="Diacylglycerol kinase accessory" evidence="2">
    <location>
        <begin position="1411"/>
        <end position="1465"/>
    </location>
</feature>
<evidence type="ECO:0000313" key="5">
    <source>
        <dbReference type="Proteomes" id="UP000594261"/>
    </source>
</evidence>
<organism evidence="4 5">
    <name type="scientific">Quercus lobata</name>
    <name type="common">Valley oak</name>
    <dbReference type="NCBI Taxonomy" id="97700"/>
    <lineage>
        <taxon>Eukaryota</taxon>
        <taxon>Viridiplantae</taxon>
        <taxon>Streptophyta</taxon>
        <taxon>Embryophyta</taxon>
        <taxon>Tracheophyta</taxon>
        <taxon>Spermatophyta</taxon>
        <taxon>Magnoliopsida</taxon>
        <taxon>eudicotyledons</taxon>
        <taxon>Gunneridae</taxon>
        <taxon>Pentapetalae</taxon>
        <taxon>rosids</taxon>
        <taxon>fabids</taxon>
        <taxon>Fagales</taxon>
        <taxon>Fagaceae</taxon>
        <taxon>Quercus</taxon>
    </lineage>
</organism>
<feature type="compositionally biased region" description="Low complexity" evidence="1">
    <location>
        <begin position="1076"/>
        <end position="1087"/>
    </location>
</feature>
<feature type="compositionally biased region" description="Low complexity" evidence="1">
    <location>
        <begin position="956"/>
        <end position="983"/>
    </location>
</feature>
<dbReference type="EMBL" id="LRBV02000004">
    <property type="status" value="NOT_ANNOTATED_CDS"/>
    <property type="molecule type" value="Genomic_DNA"/>
</dbReference>
<dbReference type="GO" id="GO:0010073">
    <property type="term" value="P:meristem maintenance"/>
    <property type="evidence" value="ECO:0007669"/>
    <property type="project" value="InterPro"/>
</dbReference>
<evidence type="ECO:0000259" key="3">
    <source>
        <dbReference type="Pfam" id="PF10536"/>
    </source>
</evidence>
<dbReference type="EnsemblPlants" id="QL04p089247:mrna">
    <property type="protein sequence ID" value="QL04p089247:mrna"/>
    <property type="gene ID" value="QL04p089247"/>
</dbReference>
<feature type="region of interest" description="Disordered" evidence="1">
    <location>
        <begin position="947"/>
        <end position="1088"/>
    </location>
</feature>
<dbReference type="InterPro" id="IPR044824">
    <property type="entry name" value="MAIN-like"/>
</dbReference>
<keyword evidence="5" id="KW-1185">Reference proteome</keyword>
<name>A0A7N2LK39_QUELO</name>
<proteinExistence type="predicted"/>
<reference evidence="4 5" key="1">
    <citation type="journal article" date="2016" name="G3 (Bethesda)">
        <title>First Draft Assembly and Annotation of the Genome of a California Endemic Oak Quercus lobata Nee (Fagaceae).</title>
        <authorList>
            <person name="Sork V.L."/>
            <person name="Fitz-Gibbon S.T."/>
            <person name="Puiu D."/>
            <person name="Crepeau M."/>
            <person name="Gugger P.F."/>
            <person name="Sherman R."/>
            <person name="Stevens K."/>
            <person name="Langley C.H."/>
            <person name="Pellegrini M."/>
            <person name="Salzberg S.L."/>
        </authorList>
    </citation>
    <scope>NUCLEOTIDE SEQUENCE [LARGE SCALE GENOMIC DNA]</scope>
    <source>
        <strain evidence="4 5">cv. SW786</strain>
    </source>
</reference>
<evidence type="ECO:0000313" key="4">
    <source>
        <dbReference type="EnsemblPlants" id="QL04p089247:mrna"/>
    </source>
</evidence>
<feature type="region of interest" description="Disordered" evidence="1">
    <location>
        <begin position="921"/>
        <end position="940"/>
    </location>
</feature>
<feature type="compositionally biased region" description="Pro residues" evidence="1">
    <location>
        <begin position="984"/>
        <end position="1040"/>
    </location>
</feature>
<feature type="region of interest" description="Disordered" evidence="1">
    <location>
        <begin position="496"/>
        <end position="711"/>
    </location>
</feature>
<dbReference type="Pfam" id="PF00609">
    <property type="entry name" value="DAGK_acc"/>
    <property type="match status" value="1"/>
</dbReference>
<dbReference type="Pfam" id="PF10536">
    <property type="entry name" value="PMD"/>
    <property type="match status" value="2"/>
</dbReference>
<dbReference type="PANTHER" id="PTHR46033">
    <property type="entry name" value="PROTEIN MAIN-LIKE 2"/>
    <property type="match status" value="1"/>
</dbReference>
<feature type="compositionally biased region" description="Low complexity" evidence="1">
    <location>
        <begin position="638"/>
        <end position="649"/>
    </location>
</feature>
<dbReference type="GO" id="GO:0004143">
    <property type="term" value="F:ATP-dependent diacylglycerol kinase activity"/>
    <property type="evidence" value="ECO:0007669"/>
    <property type="project" value="InterPro"/>
</dbReference>
<sequence length="1471" mass="162702">MAAANAGRIDYTQPGPIDDSVLTQQATHRSEAIWNGRDPGSITCRSRSSEFSKQPPMVDDRVRNIITTVGLEGLLWVPGREIDNGLITALVERWRPETHTFHMPHGEVTITLQDVEVLLGLPVDGDAISGSTQKTWVNVCRDFLGFQLVTQNNHKQLDGQRILINRLLEEVANPLPPDAEEDQLHKYARCYILPLLGDTIFMDKSGDRVHLMWVQQLENLHNPRRYSWGSACLAWLYRELCRASEDTSQIGGCLLLLQYWAWARFPYLCPTVERGPPVGAYGPSVRGPLSLKWLWVPNKKNRPAHIFRDRYREQLASMLPDQVVWQPYEAHFDDLPPWCVAGRAVWTATVPLVCFHLVEKPTPDRVVRQFGMIQEIPRAVNTDRVLHGIDLRGKIGVNWMQKHAAHILEWGYRFDRRCEAVLGDMPPEHEYHDWFKRVTRRFIDRPGAVVTLLIEGYVRLLRRHPVGTEDHNDITEVLTAVQAMTRVQPPIPEAPIEEAAMPTGPSTSTAPAGCQSRPPVATPQLLPTPDPCASTPHASASPTIPSSIPHPSPTVTIPSPNPHSAPTATIPSPSPHPAPTPTIPSPTHHPSPCPTIPPPTPLPCSGSDVRPPTPQSFLQLSPIPSFDLGTPPDMQQEPPSHSSFSTPSSAIDPPHVQAEQPVGLPTAAEGRPKRISKAPPCGTGGHKHGHNVGPKASDEGHARPPPHYTRRRKIQKRWLWVPNKKNRPAHIFRDRYREQLASMLPDQVVWQPYEAHFDDLPPWCVAGRAVWTARVPLVCFHLVEKHTPDRVVRQFGMIQEIPRAVNTDKVLHGIDLRGKIGVNWMQKHAAHILEWGNRFDRRCEAVLGDMPPEHEYHDWFKRVTRRFIDRPGAVVTLLIEGYVRLLRRHPVGTEDHNDITEVLTAVQAMTRVQPPIPEAPIEEAAMPTGPSTSTAPAGCQSRPLVATPQLVPAPDPSASTSHASASPTIPSSTPHPSPTVTIPSPNPHSAPTPTIPSPSSHPAPTPTIPSRSPHPAPTPTIPSPTPHPSPCPTIPPPTPLPCDGSDVRPPTPQSFLQLSPIPSFDLGTPPDMQQEPPSHSSFSTPSSAIDAPHVQAEQAVGLPTAAEARPKRISKAPPCGTGGHKHGHNVGPEASDEGHARPPPHYTRRRKIQKRCKVNCAGGTCFAKLTCVVFSVLFVCKVEMDMEETPGLQERMPENNIVPPLGEDTPDGWVSWVNDELGCCCDGDERLLVAEYMPTDTLAKQLFHCTPRQMVMEIWSREGVALKMFYCWARDAALSVTNRIVESKSEVPEVKVCNAALRLMLQILNWDFHLNNNSTKTSINVFSAGARLDIDSSKRSECTLVQPGPAWRDVLISSGHIGWLVNLYAALRQKFSREGYWLDCPIAVSARKLIVQFCSLPGTIFLSGTRMDAQVAYGFHHLRNEKPYLAHGPVANKLIYSGYSCAQGWFITPCSSDPSLSVEMNTRGSAF</sequence>
<accession>A0A7N2LK39</accession>
<feature type="region of interest" description="Disordered" evidence="1">
    <location>
        <begin position="1102"/>
        <end position="1148"/>
    </location>
</feature>
<dbReference type="InParanoid" id="A0A7N2LK39"/>
<dbReference type="PANTHER" id="PTHR46033:SF8">
    <property type="entry name" value="PROTEIN MAINTENANCE OF MERISTEMS-LIKE"/>
    <property type="match status" value="1"/>
</dbReference>
<protein>
    <recommendedName>
        <fullName evidence="6">Aminotransferase-like plant mobile domain-containing protein</fullName>
    </recommendedName>
</protein>